<dbReference type="EMBL" id="JAPWTK010000009">
    <property type="protein sequence ID" value="KAJ8960194.1"/>
    <property type="molecule type" value="Genomic_DNA"/>
</dbReference>
<accession>A0AAV8Z7S8</accession>
<evidence type="ECO:0000313" key="1">
    <source>
        <dbReference type="EMBL" id="KAJ8960194.1"/>
    </source>
</evidence>
<proteinExistence type="predicted"/>
<dbReference type="Proteomes" id="UP001162162">
    <property type="component" value="Unassembled WGS sequence"/>
</dbReference>
<comment type="caution">
    <text evidence="1">The sequence shown here is derived from an EMBL/GenBank/DDBJ whole genome shotgun (WGS) entry which is preliminary data.</text>
</comment>
<keyword evidence="2" id="KW-1185">Reference proteome</keyword>
<gene>
    <name evidence="1" type="ORF">NQ318_003918</name>
</gene>
<name>A0AAV8Z7S8_9CUCU</name>
<dbReference type="AlphaFoldDB" id="A0AAV8Z7S8"/>
<organism evidence="1 2">
    <name type="scientific">Aromia moschata</name>
    <dbReference type="NCBI Taxonomy" id="1265417"/>
    <lineage>
        <taxon>Eukaryota</taxon>
        <taxon>Metazoa</taxon>
        <taxon>Ecdysozoa</taxon>
        <taxon>Arthropoda</taxon>
        <taxon>Hexapoda</taxon>
        <taxon>Insecta</taxon>
        <taxon>Pterygota</taxon>
        <taxon>Neoptera</taxon>
        <taxon>Endopterygota</taxon>
        <taxon>Coleoptera</taxon>
        <taxon>Polyphaga</taxon>
        <taxon>Cucujiformia</taxon>
        <taxon>Chrysomeloidea</taxon>
        <taxon>Cerambycidae</taxon>
        <taxon>Cerambycinae</taxon>
        <taxon>Callichromatini</taxon>
        <taxon>Aromia</taxon>
    </lineage>
</organism>
<sequence>MRPKSTLTYSGLWREVEIHSSGWKILVPAKKIYMAKTNADTWTSNDDYLNGLTIVNNLPVINDVAERAVKLTQVFNPLSTPKEAQAKVPTARRQYKNRKLHTEICGTLQKKCQKTTRFACFYPAGVISPVVAEKDK</sequence>
<protein>
    <submittedName>
        <fullName evidence="1">Uncharacterized protein</fullName>
    </submittedName>
</protein>
<evidence type="ECO:0000313" key="2">
    <source>
        <dbReference type="Proteomes" id="UP001162162"/>
    </source>
</evidence>
<reference evidence="1" key="1">
    <citation type="journal article" date="2023" name="Insect Mol. Biol.">
        <title>Genome sequencing provides insights into the evolution of gene families encoding plant cell wall-degrading enzymes in longhorned beetles.</title>
        <authorList>
            <person name="Shin N.R."/>
            <person name="Okamura Y."/>
            <person name="Kirsch R."/>
            <person name="Pauchet Y."/>
        </authorList>
    </citation>
    <scope>NUCLEOTIDE SEQUENCE</scope>
    <source>
        <strain evidence="1">AMC_N1</strain>
    </source>
</reference>